<protein>
    <recommendedName>
        <fullName evidence="7">F5/8 type C domain-containing protein</fullName>
    </recommendedName>
</protein>
<dbReference type="Pfam" id="PF04686">
    <property type="entry name" value="SsgA"/>
    <property type="match status" value="1"/>
</dbReference>
<dbReference type="EMBL" id="BMVW01000002">
    <property type="protein sequence ID" value="GGZ00307.1"/>
    <property type="molecule type" value="Genomic_DNA"/>
</dbReference>
<organism evidence="8 9">
    <name type="scientific">Streptomyces poonensis</name>
    <dbReference type="NCBI Taxonomy" id="68255"/>
    <lineage>
        <taxon>Bacteria</taxon>
        <taxon>Bacillati</taxon>
        <taxon>Actinomycetota</taxon>
        <taxon>Actinomycetes</taxon>
        <taxon>Kitasatosporales</taxon>
        <taxon>Streptomycetaceae</taxon>
        <taxon>Streptomyces</taxon>
    </lineage>
</organism>
<comment type="similarity">
    <text evidence="2">Belongs to the SsgA family.</text>
</comment>
<dbReference type="GO" id="GO:0000917">
    <property type="term" value="P:division septum assembly"/>
    <property type="evidence" value="ECO:0007669"/>
    <property type="project" value="UniProtKB-KW"/>
</dbReference>
<keyword evidence="4" id="KW-0749">Sporulation</keyword>
<evidence type="ECO:0000313" key="9">
    <source>
        <dbReference type="Proteomes" id="UP000622166"/>
    </source>
</evidence>
<dbReference type="Proteomes" id="UP000622166">
    <property type="component" value="Unassembled WGS sequence"/>
</dbReference>
<evidence type="ECO:0000256" key="4">
    <source>
        <dbReference type="ARBA" id="ARBA00022969"/>
    </source>
</evidence>
<gene>
    <name evidence="8" type="ORF">GCM10010365_18860</name>
</gene>
<evidence type="ECO:0000256" key="5">
    <source>
        <dbReference type="ARBA" id="ARBA00023210"/>
    </source>
</evidence>
<keyword evidence="5" id="KW-0717">Septation</keyword>
<keyword evidence="9" id="KW-1185">Reference proteome</keyword>
<evidence type="ECO:0000256" key="6">
    <source>
        <dbReference type="ARBA" id="ARBA00023306"/>
    </source>
</evidence>
<keyword evidence="6" id="KW-0131">Cell cycle</keyword>
<dbReference type="AlphaFoldDB" id="A0A918PD77"/>
<dbReference type="InterPro" id="IPR000421">
    <property type="entry name" value="FA58C"/>
</dbReference>
<dbReference type="GO" id="GO:0030428">
    <property type="term" value="C:cell septum"/>
    <property type="evidence" value="ECO:0007669"/>
    <property type="project" value="UniProtKB-SubCell"/>
</dbReference>
<dbReference type="GO" id="GO:0030435">
    <property type="term" value="P:sporulation resulting in formation of a cellular spore"/>
    <property type="evidence" value="ECO:0007669"/>
    <property type="project" value="UniProtKB-KW"/>
</dbReference>
<dbReference type="InterPro" id="IPR038658">
    <property type="entry name" value="SsgB_sf"/>
</dbReference>
<evidence type="ECO:0000256" key="1">
    <source>
        <dbReference type="ARBA" id="ARBA00004431"/>
    </source>
</evidence>
<reference evidence="8" key="2">
    <citation type="submission" date="2020-09" db="EMBL/GenBank/DDBJ databases">
        <authorList>
            <person name="Sun Q."/>
            <person name="Ohkuma M."/>
        </authorList>
    </citation>
    <scope>NUCLEOTIDE SEQUENCE</scope>
    <source>
        <strain evidence="8">JCM 4815</strain>
    </source>
</reference>
<dbReference type="PROSITE" id="PS01286">
    <property type="entry name" value="FA58C_2"/>
    <property type="match status" value="1"/>
</dbReference>
<name>A0A918PD77_9ACTN</name>
<reference evidence="8" key="1">
    <citation type="journal article" date="2014" name="Int. J. Syst. Evol. Microbiol.">
        <title>Complete genome sequence of Corynebacterium casei LMG S-19264T (=DSM 44701T), isolated from a smear-ripened cheese.</title>
        <authorList>
            <consortium name="US DOE Joint Genome Institute (JGI-PGF)"/>
            <person name="Walter F."/>
            <person name="Albersmeier A."/>
            <person name="Kalinowski J."/>
            <person name="Ruckert C."/>
        </authorList>
    </citation>
    <scope>NUCLEOTIDE SEQUENCE</scope>
    <source>
        <strain evidence="8">JCM 4815</strain>
    </source>
</reference>
<feature type="domain" description="F5/8 type C" evidence="7">
    <location>
        <begin position="75"/>
        <end position="91"/>
    </location>
</feature>
<comment type="subcellular location">
    <subcellularLocation>
        <location evidence="1">Cell septum</location>
    </subcellularLocation>
</comment>
<dbReference type="InterPro" id="IPR006776">
    <property type="entry name" value="SsgB"/>
</dbReference>
<dbReference type="Gene3D" id="2.30.31.20">
    <property type="entry name" value="Sporulation-specific cell division protein SsgB"/>
    <property type="match status" value="1"/>
</dbReference>
<evidence type="ECO:0000256" key="2">
    <source>
        <dbReference type="ARBA" id="ARBA00009323"/>
    </source>
</evidence>
<sequence length="141" mass="15543">MIPFVHRTLAMQLEVDDARRVPVQAHLSYDADDPFAVTTAFSHEGRILAVWRLDREMLAEGALRPVGEGDVRLRPQRAGARTVLRVELSGCAQDGTGRDRAVVLAPAHAVVDFVRSTFDVVAPGRERVRVDEFLADLTARG</sequence>
<evidence type="ECO:0000259" key="7">
    <source>
        <dbReference type="PROSITE" id="PS01286"/>
    </source>
</evidence>
<evidence type="ECO:0000313" key="8">
    <source>
        <dbReference type="EMBL" id="GGZ00307.1"/>
    </source>
</evidence>
<keyword evidence="3" id="KW-0132">Cell division</keyword>
<accession>A0A918PD77</accession>
<comment type="caution">
    <text evidence="8">The sequence shown here is derived from an EMBL/GenBank/DDBJ whole genome shotgun (WGS) entry which is preliminary data.</text>
</comment>
<proteinExistence type="inferred from homology"/>
<evidence type="ECO:0000256" key="3">
    <source>
        <dbReference type="ARBA" id="ARBA00022618"/>
    </source>
</evidence>